<protein>
    <submittedName>
        <fullName evidence="1">Uncharacterized protein</fullName>
    </submittedName>
</protein>
<comment type="caution">
    <text evidence="1">The sequence shown here is derived from an EMBL/GenBank/DDBJ whole genome shotgun (WGS) entry which is preliminary data.</text>
</comment>
<gene>
    <name evidence="1" type="ORF">RRG08_003959</name>
</gene>
<name>A0AAE0ZEN0_9GAST</name>
<evidence type="ECO:0000313" key="2">
    <source>
        <dbReference type="Proteomes" id="UP001283361"/>
    </source>
</evidence>
<sequence>MTPEIIWSTAWLYMHHCRVTLLDAKFRLSSPPPGERFITSLIKSDRYRSRREKHPDRSRITRDCTLRAPEELERYHETKLIPDYT</sequence>
<evidence type="ECO:0000313" key="1">
    <source>
        <dbReference type="EMBL" id="KAK3767526.1"/>
    </source>
</evidence>
<dbReference type="AlphaFoldDB" id="A0AAE0ZEN0"/>
<dbReference type="Proteomes" id="UP001283361">
    <property type="component" value="Unassembled WGS sequence"/>
</dbReference>
<reference evidence="1" key="1">
    <citation type="journal article" date="2023" name="G3 (Bethesda)">
        <title>A reference genome for the long-term kleptoplast-retaining sea slug Elysia crispata morphotype clarki.</title>
        <authorList>
            <person name="Eastman K.E."/>
            <person name="Pendleton A.L."/>
            <person name="Shaikh M.A."/>
            <person name="Suttiyut T."/>
            <person name="Ogas R."/>
            <person name="Tomko P."/>
            <person name="Gavelis G."/>
            <person name="Widhalm J.R."/>
            <person name="Wisecaver J.H."/>
        </authorList>
    </citation>
    <scope>NUCLEOTIDE SEQUENCE</scope>
    <source>
        <strain evidence="1">ECLA1</strain>
    </source>
</reference>
<keyword evidence="2" id="KW-1185">Reference proteome</keyword>
<dbReference type="EMBL" id="JAWDGP010004140">
    <property type="protein sequence ID" value="KAK3767526.1"/>
    <property type="molecule type" value="Genomic_DNA"/>
</dbReference>
<proteinExistence type="predicted"/>
<accession>A0AAE0ZEN0</accession>
<organism evidence="1 2">
    <name type="scientific">Elysia crispata</name>
    <name type="common">lettuce slug</name>
    <dbReference type="NCBI Taxonomy" id="231223"/>
    <lineage>
        <taxon>Eukaryota</taxon>
        <taxon>Metazoa</taxon>
        <taxon>Spiralia</taxon>
        <taxon>Lophotrochozoa</taxon>
        <taxon>Mollusca</taxon>
        <taxon>Gastropoda</taxon>
        <taxon>Heterobranchia</taxon>
        <taxon>Euthyneura</taxon>
        <taxon>Panpulmonata</taxon>
        <taxon>Sacoglossa</taxon>
        <taxon>Placobranchoidea</taxon>
        <taxon>Plakobranchidae</taxon>
        <taxon>Elysia</taxon>
    </lineage>
</organism>